<sequence length="216" mass="23742">MATVPTGIPEIKIGDWLRDGWEVFVSDVGMFLLASLIYNAIMFTCLGGLILFGPLTCGFFIMIFDRMRGGKPDIRRLFEGFNIFGESFLAGFIFFLLLLVCSVIMYFGFALCVIPSLIGIALMVLLETAFLFTFQLIVEQRLDGAEAISKSFNKVKENFGQFLVFGLVLWLINAAGYCVVLGWLVTTPLTLAAAAAAYRDIFGLPGSPLEQAQASI</sequence>
<evidence type="ECO:0008006" key="4">
    <source>
        <dbReference type="Google" id="ProtNLM"/>
    </source>
</evidence>
<feature type="transmembrane region" description="Helical" evidence="1">
    <location>
        <begin position="159"/>
        <end position="185"/>
    </location>
</feature>
<name>A0A419F1B1_9BACT</name>
<dbReference type="EMBL" id="QZKI01000053">
    <property type="protein sequence ID" value="RJP71870.1"/>
    <property type="molecule type" value="Genomic_DNA"/>
</dbReference>
<evidence type="ECO:0000313" key="3">
    <source>
        <dbReference type="Proteomes" id="UP000285961"/>
    </source>
</evidence>
<dbReference type="PANTHER" id="PTHR40076">
    <property type="entry name" value="MEMBRANE PROTEIN-RELATED"/>
    <property type="match status" value="1"/>
</dbReference>
<evidence type="ECO:0000313" key="2">
    <source>
        <dbReference type="EMBL" id="RJP71870.1"/>
    </source>
</evidence>
<protein>
    <recommendedName>
        <fullName evidence="4">DUF975 family protein</fullName>
    </recommendedName>
</protein>
<comment type="caution">
    <text evidence="2">The sequence shown here is derived from an EMBL/GenBank/DDBJ whole genome shotgun (WGS) entry which is preliminary data.</text>
</comment>
<dbReference type="Proteomes" id="UP000285961">
    <property type="component" value="Unassembled WGS sequence"/>
</dbReference>
<dbReference type="AlphaFoldDB" id="A0A419F1B1"/>
<keyword evidence="1" id="KW-0812">Transmembrane</keyword>
<dbReference type="InterPro" id="IPR010380">
    <property type="entry name" value="DUF975"/>
</dbReference>
<dbReference type="PANTHER" id="PTHR40076:SF1">
    <property type="entry name" value="MEMBRANE PROTEIN"/>
    <property type="match status" value="1"/>
</dbReference>
<evidence type="ECO:0000256" key="1">
    <source>
        <dbReference type="SAM" id="Phobius"/>
    </source>
</evidence>
<proteinExistence type="predicted"/>
<feature type="transmembrane region" description="Helical" evidence="1">
    <location>
        <begin position="113"/>
        <end position="138"/>
    </location>
</feature>
<organism evidence="2 3">
    <name type="scientific">Candidatus Abyssobacteria bacterium SURF_17</name>
    <dbReference type="NCBI Taxonomy" id="2093361"/>
    <lineage>
        <taxon>Bacteria</taxon>
        <taxon>Pseudomonadati</taxon>
        <taxon>Candidatus Hydrogenedentota</taxon>
        <taxon>Candidatus Abyssobacteria</taxon>
    </lineage>
</organism>
<feature type="transmembrane region" description="Helical" evidence="1">
    <location>
        <begin position="83"/>
        <end position="107"/>
    </location>
</feature>
<feature type="transmembrane region" description="Helical" evidence="1">
    <location>
        <begin position="36"/>
        <end position="62"/>
    </location>
</feature>
<keyword evidence="1" id="KW-1133">Transmembrane helix</keyword>
<keyword evidence="1" id="KW-0472">Membrane</keyword>
<reference evidence="2 3" key="1">
    <citation type="journal article" date="2017" name="ISME J.">
        <title>Energy and carbon metabolisms in a deep terrestrial subsurface fluid microbial community.</title>
        <authorList>
            <person name="Momper L."/>
            <person name="Jungbluth S.P."/>
            <person name="Lee M.D."/>
            <person name="Amend J.P."/>
        </authorList>
    </citation>
    <scope>NUCLEOTIDE SEQUENCE [LARGE SCALE GENOMIC DNA]</scope>
    <source>
        <strain evidence="2">SURF_17</strain>
    </source>
</reference>
<accession>A0A419F1B1</accession>
<gene>
    <name evidence="2" type="ORF">C4532_06880</name>
</gene>